<dbReference type="PROSITE" id="PS50076">
    <property type="entry name" value="DNAJ_2"/>
    <property type="match status" value="1"/>
</dbReference>
<keyword evidence="3" id="KW-0863">Zinc-finger</keyword>
<accession>A0A3E1K4G6</accession>
<evidence type="ECO:0000256" key="4">
    <source>
        <dbReference type="ARBA" id="ARBA00022833"/>
    </source>
</evidence>
<name>A0A3E1K4G6_9GAMM</name>
<dbReference type="CDD" id="cd10747">
    <property type="entry name" value="DnaJ_C"/>
    <property type="match status" value="1"/>
</dbReference>
<dbReference type="InterPro" id="IPR001623">
    <property type="entry name" value="DnaJ_domain"/>
</dbReference>
<dbReference type="PANTHER" id="PTHR43096:SF52">
    <property type="entry name" value="DNAJ HOMOLOG 1, MITOCHONDRIAL-RELATED"/>
    <property type="match status" value="1"/>
</dbReference>
<evidence type="ECO:0000313" key="9">
    <source>
        <dbReference type="Proteomes" id="UP000260351"/>
    </source>
</evidence>
<keyword evidence="4" id="KW-0862">Zinc</keyword>
<dbReference type="FunFam" id="2.60.260.20:FF:000005">
    <property type="entry name" value="Chaperone protein dnaJ 1, mitochondrial"/>
    <property type="match status" value="1"/>
</dbReference>
<dbReference type="PANTHER" id="PTHR43096">
    <property type="entry name" value="DNAJ HOMOLOG 1, MITOCHONDRIAL-RELATED"/>
    <property type="match status" value="1"/>
</dbReference>
<dbReference type="SUPFAM" id="SSF49493">
    <property type="entry name" value="HSP40/DnaJ peptide-binding domain"/>
    <property type="match status" value="2"/>
</dbReference>
<reference evidence="8 9" key="1">
    <citation type="submission" date="2018-08" db="EMBL/GenBank/DDBJ databases">
        <title>Wenzhouxiangella salilacus sp. nov., a novel bacterium isolated from a saline lake in Xinjiang Province, China.</title>
        <authorList>
            <person name="Han S."/>
        </authorList>
    </citation>
    <scope>NUCLEOTIDE SEQUENCE [LARGE SCALE GENOMIC DNA]</scope>
    <source>
        <strain evidence="8 9">XDB06</strain>
    </source>
</reference>
<keyword evidence="1" id="KW-0479">Metal-binding</keyword>
<evidence type="ECO:0000259" key="7">
    <source>
        <dbReference type="PROSITE" id="PS50076"/>
    </source>
</evidence>
<feature type="compositionally biased region" description="Basic and acidic residues" evidence="6">
    <location>
        <begin position="290"/>
        <end position="311"/>
    </location>
</feature>
<keyword evidence="9" id="KW-1185">Reference proteome</keyword>
<organism evidence="8 9">
    <name type="scientific">Wenzhouxiangella sediminis</name>
    <dbReference type="NCBI Taxonomy" id="1792836"/>
    <lineage>
        <taxon>Bacteria</taxon>
        <taxon>Pseudomonadati</taxon>
        <taxon>Pseudomonadota</taxon>
        <taxon>Gammaproteobacteria</taxon>
        <taxon>Chromatiales</taxon>
        <taxon>Wenzhouxiangellaceae</taxon>
        <taxon>Wenzhouxiangella</taxon>
    </lineage>
</organism>
<dbReference type="InterPro" id="IPR002939">
    <property type="entry name" value="DnaJ_C"/>
</dbReference>
<dbReference type="SUPFAM" id="SSF46565">
    <property type="entry name" value="Chaperone J-domain"/>
    <property type="match status" value="1"/>
</dbReference>
<dbReference type="OrthoDB" id="9779889at2"/>
<dbReference type="Gene3D" id="2.60.260.20">
    <property type="entry name" value="Urease metallochaperone UreE, N-terminal domain"/>
    <property type="match status" value="2"/>
</dbReference>
<dbReference type="GO" id="GO:0008270">
    <property type="term" value="F:zinc ion binding"/>
    <property type="evidence" value="ECO:0007669"/>
    <property type="project" value="UniProtKB-KW"/>
</dbReference>
<dbReference type="Proteomes" id="UP000260351">
    <property type="component" value="Unassembled WGS sequence"/>
</dbReference>
<dbReference type="CDD" id="cd06257">
    <property type="entry name" value="DnaJ"/>
    <property type="match status" value="1"/>
</dbReference>
<dbReference type="GO" id="GO:0051082">
    <property type="term" value="F:unfolded protein binding"/>
    <property type="evidence" value="ECO:0007669"/>
    <property type="project" value="InterPro"/>
</dbReference>
<dbReference type="SMART" id="SM00271">
    <property type="entry name" value="DnaJ"/>
    <property type="match status" value="1"/>
</dbReference>
<sequence length="311" mass="33405">MQFKDYYKTLGVESGASADEIKRAYRKLARQYHPDRNKDTGSEDRFKEIGEAYEVLKDPEKRKQYDQLRAGGWRGGDNFEPPPGWTGGFGRGGQQAGGGQGFGGFGDFSDFFESLFGGGLGGMGGGMGGGARRQQRAKGRDIEASVEIDLATAFNGGKRRITLDRGGQRQSLEVNIPAGVTPGRKIRLAGQGEPGIGGGPSGDLLMEVRIAPHPQFRLDGRNVLVDLPVAPWEAALGAEVRVPTLGGKVTMNIPAGSSSGKKMRLKGRGLPGKPPGDQIVNLKVVVPKPQSERERELYRELAEESGAKVRE</sequence>
<evidence type="ECO:0000313" key="8">
    <source>
        <dbReference type="EMBL" id="RFF28911.1"/>
    </source>
</evidence>
<protein>
    <submittedName>
        <fullName evidence="8">J domain-containing protein</fullName>
    </submittedName>
</protein>
<dbReference type="PROSITE" id="PS00636">
    <property type="entry name" value="DNAJ_1"/>
    <property type="match status" value="1"/>
</dbReference>
<dbReference type="AlphaFoldDB" id="A0A3E1K4G6"/>
<dbReference type="EMBL" id="QUZK01000053">
    <property type="protein sequence ID" value="RFF28911.1"/>
    <property type="molecule type" value="Genomic_DNA"/>
</dbReference>
<gene>
    <name evidence="8" type="ORF">DZC52_15130</name>
</gene>
<dbReference type="GO" id="GO:0005737">
    <property type="term" value="C:cytoplasm"/>
    <property type="evidence" value="ECO:0007669"/>
    <property type="project" value="TreeGrafter"/>
</dbReference>
<dbReference type="InterPro" id="IPR008971">
    <property type="entry name" value="HSP40/DnaJ_pept-bd"/>
</dbReference>
<comment type="caution">
    <text evidence="8">The sequence shown here is derived from an EMBL/GenBank/DDBJ whole genome shotgun (WGS) entry which is preliminary data.</text>
</comment>
<feature type="region of interest" description="Disordered" evidence="6">
    <location>
        <begin position="254"/>
        <end position="311"/>
    </location>
</feature>
<dbReference type="InterPro" id="IPR036869">
    <property type="entry name" value="J_dom_sf"/>
</dbReference>
<keyword evidence="5" id="KW-0143">Chaperone</keyword>
<dbReference type="RefSeq" id="WP_116651998.1">
    <property type="nucleotide sequence ID" value="NZ_QUZK01000053.1"/>
</dbReference>
<dbReference type="Gene3D" id="1.10.287.110">
    <property type="entry name" value="DnaJ domain"/>
    <property type="match status" value="1"/>
</dbReference>
<dbReference type="Pfam" id="PF01556">
    <property type="entry name" value="DnaJ_C"/>
    <property type="match status" value="1"/>
</dbReference>
<evidence type="ECO:0000256" key="3">
    <source>
        <dbReference type="ARBA" id="ARBA00022771"/>
    </source>
</evidence>
<evidence type="ECO:0000256" key="2">
    <source>
        <dbReference type="ARBA" id="ARBA00022737"/>
    </source>
</evidence>
<evidence type="ECO:0000256" key="1">
    <source>
        <dbReference type="ARBA" id="ARBA00022723"/>
    </source>
</evidence>
<evidence type="ECO:0000256" key="6">
    <source>
        <dbReference type="SAM" id="MobiDB-lite"/>
    </source>
</evidence>
<evidence type="ECO:0000256" key="5">
    <source>
        <dbReference type="ARBA" id="ARBA00023186"/>
    </source>
</evidence>
<feature type="domain" description="J" evidence="7">
    <location>
        <begin position="5"/>
        <end position="69"/>
    </location>
</feature>
<keyword evidence="2" id="KW-0677">Repeat</keyword>
<dbReference type="GO" id="GO:0042026">
    <property type="term" value="P:protein refolding"/>
    <property type="evidence" value="ECO:0007669"/>
    <property type="project" value="TreeGrafter"/>
</dbReference>
<dbReference type="Pfam" id="PF00226">
    <property type="entry name" value="DnaJ"/>
    <property type="match status" value="1"/>
</dbReference>
<proteinExistence type="predicted"/>
<dbReference type="PRINTS" id="PR00625">
    <property type="entry name" value="JDOMAIN"/>
</dbReference>
<dbReference type="InterPro" id="IPR018253">
    <property type="entry name" value="DnaJ_domain_CS"/>
</dbReference>